<gene>
    <name evidence="2" type="ORF">NCTC10918_00883</name>
</gene>
<reference evidence="2 3" key="1">
    <citation type="submission" date="2018-12" db="EMBL/GenBank/DDBJ databases">
        <authorList>
            <consortium name="Pathogen Informatics"/>
        </authorList>
    </citation>
    <scope>NUCLEOTIDE SEQUENCE [LARGE SCALE GENOMIC DNA]</scope>
    <source>
        <strain evidence="2 3">NCTC10918</strain>
    </source>
</reference>
<organism evidence="2 3">
    <name type="scientific">Rothia dentocariosa</name>
    <dbReference type="NCBI Taxonomy" id="2047"/>
    <lineage>
        <taxon>Bacteria</taxon>
        <taxon>Bacillati</taxon>
        <taxon>Actinomycetota</taxon>
        <taxon>Actinomycetes</taxon>
        <taxon>Micrococcales</taxon>
        <taxon>Micrococcaceae</taxon>
        <taxon>Rothia</taxon>
    </lineage>
</organism>
<dbReference type="Proteomes" id="UP000270988">
    <property type="component" value="Chromosome"/>
</dbReference>
<evidence type="ECO:0000313" key="3">
    <source>
        <dbReference type="Proteomes" id="UP000270988"/>
    </source>
</evidence>
<feature type="region of interest" description="Disordered" evidence="1">
    <location>
        <begin position="1"/>
        <end position="45"/>
    </location>
</feature>
<feature type="region of interest" description="Disordered" evidence="1">
    <location>
        <begin position="61"/>
        <end position="81"/>
    </location>
</feature>
<feature type="region of interest" description="Disordered" evidence="1">
    <location>
        <begin position="135"/>
        <end position="163"/>
    </location>
</feature>
<name>A0A3S5F7I0_9MICC</name>
<evidence type="ECO:0000256" key="1">
    <source>
        <dbReference type="SAM" id="MobiDB-lite"/>
    </source>
</evidence>
<evidence type="ECO:0000313" key="2">
    <source>
        <dbReference type="EMBL" id="VEJ29621.1"/>
    </source>
</evidence>
<feature type="compositionally biased region" description="Basic and acidic residues" evidence="1">
    <location>
        <begin position="1"/>
        <end position="11"/>
    </location>
</feature>
<dbReference type="EMBL" id="LR134521">
    <property type="protein sequence ID" value="VEJ29621.1"/>
    <property type="molecule type" value="Genomic_DNA"/>
</dbReference>
<feature type="region of interest" description="Disordered" evidence="1">
    <location>
        <begin position="515"/>
        <end position="540"/>
    </location>
</feature>
<protein>
    <submittedName>
        <fullName evidence="2">Uncharacterized protein</fullName>
    </submittedName>
</protein>
<feature type="region of interest" description="Disordered" evidence="1">
    <location>
        <begin position="585"/>
        <end position="648"/>
    </location>
</feature>
<dbReference type="AlphaFoldDB" id="A0A3S5F7I0"/>
<sequence>MRNNEQHHRESAQGGAEQNGRERHETADPWTYTKPEASASQNGPIPDYLWVRLSLEYGENTPDIAGSKVVYSSDSSDDADPETADVASAIIDLIRRAKQLHEDKEHRIDPREVDDVAASLAHDDLTVEELNQMWQDTPAPQDPDNSEENGEHYSAPQHDHAGSPEEIFDVTFSDVEDENLHRRRMLARAASDHDVIQALIELTRERPELIAYEMGEREVQIYVLCSLNPAGYLNVLHVAHGQIRKGEPLEEYVEWLLERMPVTGIALEEEPGMWVPVPHDVYQIEFLVDGDAAALLDINLDALTSMLLTQPERQIVAAPAGTWTIISGDPHDILAVIAEAKCHALIAEGNAHQQHLIFMEAPQELEQNENAPAWMLGEPEEKDSTILEFFWQSVPKTLTRTMTREHCDSYEGSLEDILTSLPGLPPEPFGLDQDELTRSIVELSLLFGVPSGTSAGRRLESYLRDTKNTLALESVLQLLHVPVELAAVPTEGLEIGAIGTARVFGEDPAELLAAPHDESSSQADMDPAQSDDNSLSAHYQSDKLPDIEALKRSYRLVATNRRVTLAEWLAASQSGEIPYEYTHVGTTKQRDNQQKESLVKKPSSSPRVDAYSPSGASGKAVVETNSSTHTVQPAHSESPGETSAGKDPKNCLLTRVFRVDGTAQLGLATVFWTVARRKKAQGKSAPILTALSTVLAAGGTSEILLAPRLARLAGEKLDEHRSKEASDAPVNAELVRRGDNPQGASSEGLHRRTLVDDLRDGIYVEAPRKSRKACSQAASSTSDTSSATELGRGYVVPSVSSSLKTFNACKNHA</sequence>
<feature type="compositionally biased region" description="Basic and acidic residues" evidence="1">
    <location>
        <begin position="588"/>
        <end position="599"/>
    </location>
</feature>
<proteinExistence type="predicted"/>
<feature type="compositionally biased region" description="Polar residues" evidence="1">
    <location>
        <begin position="623"/>
        <end position="641"/>
    </location>
</feature>
<feature type="compositionally biased region" description="Polar residues" evidence="1">
    <location>
        <begin position="530"/>
        <end position="539"/>
    </location>
</feature>
<accession>A0A3S5F7I0</accession>